<evidence type="ECO:0000313" key="3">
    <source>
        <dbReference type="EnsemblProtists" id="EOD22987"/>
    </source>
</evidence>
<dbReference type="EnsemblProtists" id="EOD22987">
    <property type="protein sequence ID" value="EOD22987"/>
    <property type="gene ID" value="EMIHUDRAFT_61273"/>
</dbReference>
<protein>
    <recommendedName>
        <fullName evidence="2">Core domain-containing protein</fullName>
    </recommendedName>
</protein>
<dbReference type="PANTHER" id="PTHR47265:SF1">
    <property type="entry name" value="IRON-SULFUR ASSEMBLY PROTEIN ISCA, CHLOROPLASTIC"/>
    <property type="match status" value="1"/>
</dbReference>
<dbReference type="STRING" id="2903.R1CKA3"/>
<dbReference type="InterPro" id="IPR031108">
    <property type="entry name" value="IscA_plant_cyanobact"/>
</dbReference>
<dbReference type="InterPro" id="IPR035903">
    <property type="entry name" value="HesB-like_dom_sf"/>
</dbReference>
<dbReference type="GO" id="GO:0051536">
    <property type="term" value="F:iron-sulfur cluster binding"/>
    <property type="evidence" value="ECO:0007669"/>
    <property type="project" value="InterPro"/>
</dbReference>
<sequence length="183" mass="19683">MRLILLVLFASLRAASSYLAPPPAALTRTRLAVVSSGGAETALPVRARALLCARPTLLRACPRLDGGAAQDSIISFSERALTQIQELREKSGKERACLRMGVRAGGCSGMSYVMDFMEEGEIDEKDTTIDYEQGTIRCVIDPKSLMFLYGLQLDYSDELIGGGFSFANPNAEETCGCGKSFGV</sequence>
<keyword evidence="1" id="KW-0732">Signal</keyword>
<reference evidence="3" key="2">
    <citation type="submission" date="2024-10" db="UniProtKB">
        <authorList>
            <consortium name="EnsemblProtists"/>
        </authorList>
    </citation>
    <scope>IDENTIFICATION</scope>
</reference>
<dbReference type="AlphaFoldDB" id="A0A0D3JHK2"/>
<dbReference type="InterPro" id="IPR000361">
    <property type="entry name" value="ATAP_core_dom"/>
</dbReference>
<dbReference type="Gene3D" id="2.60.300.12">
    <property type="entry name" value="HesB-like domain"/>
    <property type="match status" value="1"/>
</dbReference>
<dbReference type="PaxDb" id="2903-EOD22987"/>
<dbReference type="Pfam" id="PF01521">
    <property type="entry name" value="Fe-S_biosyn"/>
    <property type="match status" value="1"/>
</dbReference>
<feature type="domain" description="Core" evidence="2">
    <location>
        <begin position="74"/>
        <end position="179"/>
    </location>
</feature>
<dbReference type="KEGG" id="ehx:EMIHUDRAFT_61273"/>
<dbReference type="GO" id="GO:0016226">
    <property type="term" value="P:iron-sulfur cluster assembly"/>
    <property type="evidence" value="ECO:0007669"/>
    <property type="project" value="InterPro"/>
</dbReference>
<dbReference type="PANTHER" id="PTHR47265">
    <property type="entry name" value="IRON-SULFUR ASSEMBLY PROTEIN ISCA, CHLOROPLASTIC"/>
    <property type="match status" value="1"/>
</dbReference>
<reference evidence="4" key="1">
    <citation type="journal article" date="2013" name="Nature">
        <title>Pan genome of the phytoplankton Emiliania underpins its global distribution.</title>
        <authorList>
            <person name="Read B.A."/>
            <person name="Kegel J."/>
            <person name="Klute M.J."/>
            <person name="Kuo A."/>
            <person name="Lefebvre S.C."/>
            <person name="Maumus F."/>
            <person name="Mayer C."/>
            <person name="Miller J."/>
            <person name="Monier A."/>
            <person name="Salamov A."/>
            <person name="Young J."/>
            <person name="Aguilar M."/>
            <person name="Claverie J.M."/>
            <person name="Frickenhaus S."/>
            <person name="Gonzalez K."/>
            <person name="Herman E.K."/>
            <person name="Lin Y.C."/>
            <person name="Napier J."/>
            <person name="Ogata H."/>
            <person name="Sarno A.F."/>
            <person name="Shmutz J."/>
            <person name="Schroeder D."/>
            <person name="de Vargas C."/>
            <person name="Verret F."/>
            <person name="von Dassow P."/>
            <person name="Valentin K."/>
            <person name="Van de Peer Y."/>
            <person name="Wheeler G."/>
            <person name="Dacks J.B."/>
            <person name="Delwiche C.F."/>
            <person name="Dyhrman S.T."/>
            <person name="Glockner G."/>
            <person name="John U."/>
            <person name="Richards T."/>
            <person name="Worden A.Z."/>
            <person name="Zhang X."/>
            <person name="Grigoriev I.V."/>
            <person name="Allen A.E."/>
            <person name="Bidle K."/>
            <person name="Borodovsky M."/>
            <person name="Bowler C."/>
            <person name="Brownlee C."/>
            <person name="Cock J.M."/>
            <person name="Elias M."/>
            <person name="Gladyshev V.N."/>
            <person name="Groth M."/>
            <person name="Guda C."/>
            <person name="Hadaegh A."/>
            <person name="Iglesias-Rodriguez M.D."/>
            <person name="Jenkins J."/>
            <person name="Jones B.M."/>
            <person name="Lawson T."/>
            <person name="Leese F."/>
            <person name="Lindquist E."/>
            <person name="Lobanov A."/>
            <person name="Lomsadze A."/>
            <person name="Malik S.B."/>
            <person name="Marsh M.E."/>
            <person name="Mackinder L."/>
            <person name="Mock T."/>
            <person name="Mueller-Roeber B."/>
            <person name="Pagarete A."/>
            <person name="Parker M."/>
            <person name="Probert I."/>
            <person name="Quesneville H."/>
            <person name="Raines C."/>
            <person name="Rensing S.A."/>
            <person name="Riano-Pachon D.M."/>
            <person name="Richier S."/>
            <person name="Rokitta S."/>
            <person name="Shiraiwa Y."/>
            <person name="Soanes D.M."/>
            <person name="van der Giezen M."/>
            <person name="Wahlund T.M."/>
            <person name="Williams B."/>
            <person name="Wilson W."/>
            <person name="Wolfe G."/>
            <person name="Wurch L.L."/>
        </authorList>
    </citation>
    <scope>NUCLEOTIDE SEQUENCE</scope>
</reference>
<dbReference type="PROSITE" id="PS01152">
    <property type="entry name" value="HESB"/>
    <property type="match status" value="1"/>
</dbReference>
<organism evidence="3 4">
    <name type="scientific">Emiliania huxleyi (strain CCMP1516)</name>
    <dbReference type="NCBI Taxonomy" id="280463"/>
    <lineage>
        <taxon>Eukaryota</taxon>
        <taxon>Haptista</taxon>
        <taxon>Haptophyta</taxon>
        <taxon>Prymnesiophyceae</taxon>
        <taxon>Isochrysidales</taxon>
        <taxon>Noelaerhabdaceae</taxon>
        <taxon>Emiliania</taxon>
    </lineage>
</organism>
<dbReference type="InterPro" id="IPR016092">
    <property type="entry name" value="ATAP"/>
</dbReference>
<dbReference type="GeneID" id="17268534"/>
<dbReference type="HOGENOM" id="CLU_069054_3_0_1"/>
<accession>A0A0D3JHK2</accession>
<dbReference type="OMA" id="INNNVMD"/>
<feature type="chain" id="PRO_5044270237" description="Core domain-containing protein" evidence="1">
    <location>
        <begin position="18"/>
        <end position="183"/>
    </location>
</feature>
<dbReference type="SUPFAM" id="SSF89360">
    <property type="entry name" value="HesB-like domain"/>
    <property type="match status" value="1"/>
</dbReference>
<name>A0A0D3JHK2_EMIH1</name>
<keyword evidence="4" id="KW-1185">Reference proteome</keyword>
<dbReference type="NCBIfam" id="TIGR00049">
    <property type="entry name" value="iron-sulfur cluster assembly accessory protein"/>
    <property type="match status" value="1"/>
</dbReference>
<evidence type="ECO:0000313" key="4">
    <source>
        <dbReference type="Proteomes" id="UP000013827"/>
    </source>
</evidence>
<dbReference type="Proteomes" id="UP000013827">
    <property type="component" value="Unassembled WGS sequence"/>
</dbReference>
<dbReference type="eggNOG" id="KOG1120">
    <property type="taxonomic scope" value="Eukaryota"/>
</dbReference>
<feature type="signal peptide" evidence="1">
    <location>
        <begin position="1"/>
        <end position="17"/>
    </location>
</feature>
<dbReference type="InterPro" id="IPR017870">
    <property type="entry name" value="FeS_cluster_insertion_CS"/>
</dbReference>
<dbReference type="RefSeq" id="XP_005775416.1">
    <property type="nucleotide sequence ID" value="XM_005775359.1"/>
</dbReference>
<evidence type="ECO:0000259" key="2">
    <source>
        <dbReference type="Pfam" id="PF01521"/>
    </source>
</evidence>
<evidence type="ECO:0000256" key="1">
    <source>
        <dbReference type="SAM" id="SignalP"/>
    </source>
</evidence>
<proteinExistence type="predicted"/>